<dbReference type="Gene3D" id="3.40.50.10190">
    <property type="entry name" value="BRCT domain"/>
    <property type="match status" value="1"/>
</dbReference>
<dbReference type="Proteomes" id="UP000001396">
    <property type="component" value="Unassembled WGS sequence"/>
</dbReference>
<comment type="caution">
    <text evidence="2">The sequence shown here is derived from an EMBL/GenBank/DDBJ whole genome shotgun (WGS) entry which is preliminary data.</text>
</comment>
<feature type="domain" description="BRCT" evidence="1">
    <location>
        <begin position="95"/>
        <end position="194"/>
    </location>
</feature>
<name>D3BRW4_HETP5</name>
<keyword evidence="3" id="KW-1185">Reference proteome</keyword>
<dbReference type="InterPro" id="IPR036420">
    <property type="entry name" value="BRCT_dom_sf"/>
</dbReference>
<dbReference type="InterPro" id="IPR037197">
    <property type="entry name" value="WWE_dom_sf"/>
</dbReference>
<dbReference type="RefSeq" id="XP_020428280.1">
    <property type="nucleotide sequence ID" value="XM_020581493.1"/>
</dbReference>
<dbReference type="OMA" id="EWAGVCT"/>
<dbReference type="STRING" id="670386.D3BRW4"/>
<dbReference type="InterPro" id="IPR001357">
    <property type="entry name" value="BRCT_dom"/>
</dbReference>
<protein>
    <submittedName>
        <fullName evidence="2">BRCT domain-containing protein</fullName>
    </submittedName>
</protein>
<sequence>MTTLLFKEEIKWFWYNDSAWVAYTQAQIDDFEAAYAKKPGEIKVDNDRFIDLKLTHTEIVNNFSGINDKDLIGIQRRYDDHMKRRAVKRTHIGVAPLTFFHGIEFCFMETVLGGKSDGTTATNITKLGGILSTKITPTLKFLVISSSEVKKTDPVQFNKVITDAEAVKAVPVESNYIKSCVSNKKKLDHTPFIVAVPVKVDTATPTPVATPVAKLDSSYVLAGSEWAGVCTVDGDHYPMTLKVDTLDASTGELNGTLSWATLGGAITKIKGTVKEGKFDFEEYELVSGDPDEIELPNSYVSTVSLESMTGNVDGSIFQLKLTKSPPVTTMKPYTNYKGKVTQIDNFKLKVLKREDEKISGTLHWPYYNATAEFDGTILEETITIKQYKEGKELGPELKVPFNIVVTKVKDQINMKISIKI</sequence>
<organism evidence="2 3">
    <name type="scientific">Heterostelium pallidum (strain ATCC 26659 / Pp 5 / PN500)</name>
    <name type="common">Cellular slime mold</name>
    <name type="synonym">Polysphondylium pallidum</name>
    <dbReference type="NCBI Taxonomy" id="670386"/>
    <lineage>
        <taxon>Eukaryota</taxon>
        <taxon>Amoebozoa</taxon>
        <taxon>Evosea</taxon>
        <taxon>Eumycetozoa</taxon>
        <taxon>Dictyostelia</taxon>
        <taxon>Acytosteliales</taxon>
        <taxon>Acytosteliaceae</taxon>
        <taxon>Heterostelium</taxon>
    </lineage>
</organism>
<dbReference type="InParanoid" id="D3BRW4"/>
<dbReference type="FunCoup" id="D3BRW4">
    <property type="interactions" value="71"/>
</dbReference>
<gene>
    <name evidence="2" type="ORF">PPL_10727</name>
</gene>
<dbReference type="GeneID" id="31366196"/>
<dbReference type="EMBL" id="ADBJ01000050">
    <property type="protein sequence ID" value="EFA76146.1"/>
    <property type="molecule type" value="Genomic_DNA"/>
</dbReference>
<evidence type="ECO:0000259" key="1">
    <source>
        <dbReference type="PROSITE" id="PS50172"/>
    </source>
</evidence>
<proteinExistence type="predicted"/>
<dbReference type="PROSITE" id="PS50172">
    <property type="entry name" value="BRCT"/>
    <property type="match status" value="1"/>
</dbReference>
<evidence type="ECO:0000313" key="2">
    <source>
        <dbReference type="EMBL" id="EFA76146.1"/>
    </source>
</evidence>
<dbReference type="SUPFAM" id="SSF117839">
    <property type="entry name" value="WWE domain"/>
    <property type="match status" value="1"/>
</dbReference>
<dbReference type="AlphaFoldDB" id="D3BRW4"/>
<accession>D3BRW4</accession>
<reference evidence="2 3" key="1">
    <citation type="journal article" date="2011" name="Genome Res.">
        <title>Phylogeny-wide analysis of social amoeba genomes highlights ancient origins for complex intercellular communication.</title>
        <authorList>
            <person name="Heidel A.J."/>
            <person name="Lawal H.M."/>
            <person name="Felder M."/>
            <person name="Schilde C."/>
            <person name="Helps N.R."/>
            <person name="Tunggal B."/>
            <person name="Rivero F."/>
            <person name="John U."/>
            <person name="Schleicher M."/>
            <person name="Eichinger L."/>
            <person name="Platzer M."/>
            <person name="Noegel A.A."/>
            <person name="Schaap P."/>
            <person name="Gloeckner G."/>
        </authorList>
    </citation>
    <scope>NUCLEOTIDE SEQUENCE [LARGE SCALE GENOMIC DNA]</scope>
    <source>
        <strain evidence="3">ATCC 26659 / Pp 5 / PN500</strain>
    </source>
</reference>
<dbReference type="Gene3D" id="3.30.720.50">
    <property type="match status" value="1"/>
</dbReference>
<evidence type="ECO:0000313" key="3">
    <source>
        <dbReference type="Proteomes" id="UP000001396"/>
    </source>
</evidence>